<feature type="compositionally biased region" description="Basic and acidic residues" evidence="1">
    <location>
        <begin position="667"/>
        <end position="678"/>
    </location>
</feature>
<feature type="compositionally biased region" description="Basic and acidic residues" evidence="1">
    <location>
        <begin position="399"/>
        <end position="429"/>
    </location>
</feature>
<dbReference type="Proteomes" id="UP000799439">
    <property type="component" value="Unassembled WGS sequence"/>
</dbReference>
<feature type="region of interest" description="Disordered" evidence="1">
    <location>
        <begin position="529"/>
        <end position="595"/>
    </location>
</feature>
<sequence>MSLFHIFSRPKVERSRGYAEPEPQSFTQFDPKDSNPIAYHDASRPRTPAPPKQLPSSFYNTQQPVLTGEEYDLQHPPPFKKIFHLSVRIAPAHTCLVSKATAAAKSTSPAAPPDSHDADHAVSKRASRIPPSHGTPELLRKIFALTKNGFILQYADRGATDRLPERAQQLTTDTVAIASDLVPGQPYTVLIADSANLEDLARPDQSSIFSKLGRKHGAAKRSIPSTLIVLDSPTQVEEWLNAVRKEVQRLNKSVSSITPPRKFSASTERHGDTTYRQHEPLTLKLDDHTLAPLTYDRKDSVREPISKPYDGGREYRSLPSRGRSSSLLQKPLPDLGQSKPTIDAQYDFHSRSNMGQGVGLAITSPPLNSSPRSTKSRKITGVRPRTPSHTSGGAHRTSPVREDLKLPARKDSLTNDLSKVHLEDHEASRAAKIRKRASHHGPVKPVERPALRSVSSLGRLRTTPNIKQDVEPMPALMLGKPYGDSGQANSPESAREVTRLENDEYHAFQHALSAEPSDENQDEYHAFQQSLSADANQTKRPTTSKRRRFSAMPSPSSHKTSFGDVMSPGPSSREPKYRPTTPEPAGKAPSITSVATSVSRPPFKVRGAIPIALEQSIQASIPHHGAHAADASSRRRLYRPTSMEVRSAPIPSPNHHLHSQRPNLHSSRSEHTLKDRGRVPAPLHLAPHTYDEDDDDDEDGDMILIQTNVEQEAPRRWPRPPISPSRLPVPDLGIPVVALSPPPPPPETPLPRPPGMRAQWGR</sequence>
<feature type="region of interest" description="Disordered" evidence="1">
    <location>
        <begin position="646"/>
        <end position="762"/>
    </location>
</feature>
<comment type="caution">
    <text evidence="2">The sequence shown here is derived from an EMBL/GenBank/DDBJ whole genome shotgun (WGS) entry which is preliminary data.</text>
</comment>
<organism evidence="2 3">
    <name type="scientific">Myriangium duriaei CBS 260.36</name>
    <dbReference type="NCBI Taxonomy" id="1168546"/>
    <lineage>
        <taxon>Eukaryota</taxon>
        <taxon>Fungi</taxon>
        <taxon>Dikarya</taxon>
        <taxon>Ascomycota</taxon>
        <taxon>Pezizomycotina</taxon>
        <taxon>Dothideomycetes</taxon>
        <taxon>Dothideomycetidae</taxon>
        <taxon>Myriangiales</taxon>
        <taxon>Myriangiaceae</taxon>
        <taxon>Myriangium</taxon>
    </lineage>
</organism>
<feature type="region of interest" description="Disordered" evidence="1">
    <location>
        <begin position="106"/>
        <end position="133"/>
    </location>
</feature>
<reference evidence="2" key="1">
    <citation type="journal article" date="2020" name="Stud. Mycol.">
        <title>101 Dothideomycetes genomes: a test case for predicting lifestyles and emergence of pathogens.</title>
        <authorList>
            <person name="Haridas S."/>
            <person name="Albert R."/>
            <person name="Binder M."/>
            <person name="Bloem J."/>
            <person name="Labutti K."/>
            <person name="Salamov A."/>
            <person name="Andreopoulos B."/>
            <person name="Baker S."/>
            <person name="Barry K."/>
            <person name="Bills G."/>
            <person name="Bluhm B."/>
            <person name="Cannon C."/>
            <person name="Castanera R."/>
            <person name="Culley D."/>
            <person name="Daum C."/>
            <person name="Ezra D."/>
            <person name="Gonzalez J."/>
            <person name="Henrissat B."/>
            <person name="Kuo A."/>
            <person name="Liang C."/>
            <person name="Lipzen A."/>
            <person name="Lutzoni F."/>
            <person name="Magnuson J."/>
            <person name="Mondo S."/>
            <person name="Nolan M."/>
            <person name="Ohm R."/>
            <person name="Pangilinan J."/>
            <person name="Park H.-J."/>
            <person name="Ramirez L."/>
            <person name="Alfaro M."/>
            <person name="Sun H."/>
            <person name="Tritt A."/>
            <person name="Yoshinaga Y."/>
            <person name="Zwiers L.-H."/>
            <person name="Turgeon B."/>
            <person name="Goodwin S."/>
            <person name="Spatafora J."/>
            <person name="Crous P."/>
            <person name="Grigoriev I."/>
        </authorList>
    </citation>
    <scope>NUCLEOTIDE SEQUENCE</scope>
    <source>
        <strain evidence="2">CBS 260.36</strain>
    </source>
</reference>
<feature type="compositionally biased region" description="Basic residues" evidence="1">
    <location>
        <begin position="431"/>
        <end position="442"/>
    </location>
</feature>
<keyword evidence="3" id="KW-1185">Reference proteome</keyword>
<feature type="compositionally biased region" description="Basic and acidic residues" evidence="1">
    <location>
        <begin position="10"/>
        <end position="19"/>
    </location>
</feature>
<dbReference type="OrthoDB" id="1749473at2759"/>
<name>A0A9P4J6I9_9PEZI</name>
<evidence type="ECO:0000313" key="3">
    <source>
        <dbReference type="Proteomes" id="UP000799439"/>
    </source>
</evidence>
<accession>A0A9P4J6I9</accession>
<feature type="compositionally biased region" description="Acidic residues" evidence="1">
    <location>
        <begin position="691"/>
        <end position="701"/>
    </location>
</feature>
<evidence type="ECO:0008006" key="4">
    <source>
        <dbReference type="Google" id="ProtNLM"/>
    </source>
</evidence>
<gene>
    <name evidence="2" type="ORF">K461DRAFT_293022</name>
</gene>
<proteinExistence type="predicted"/>
<protein>
    <recommendedName>
        <fullName evidence="4">PH domain-containing protein</fullName>
    </recommendedName>
</protein>
<feature type="compositionally biased region" description="Pro residues" evidence="1">
    <location>
        <begin position="740"/>
        <end position="754"/>
    </location>
</feature>
<evidence type="ECO:0000256" key="1">
    <source>
        <dbReference type="SAM" id="MobiDB-lite"/>
    </source>
</evidence>
<feature type="compositionally biased region" description="Polar residues" evidence="1">
    <location>
        <begin position="529"/>
        <end position="541"/>
    </location>
</feature>
<dbReference type="AlphaFoldDB" id="A0A9P4J6I9"/>
<feature type="region of interest" description="Disordered" evidence="1">
    <location>
        <begin position="294"/>
        <end position="496"/>
    </location>
</feature>
<feature type="compositionally biased region" description="Basic and acidic residues" evidence="1">
    <location>
        <begin position="294"/>
        <end position="316"/>
    </location>
</feature>
<feature type="compositionally biased region" description="Low complexity" evidence="1">
    <location>
        <begin position="317"/>
        <end position="328"/>
    </location>
</feature>
<feature type="region of interest" description="Disordered" evidence="1">
    <location>
        <begin position="1"/>
        <end position="59"/>
    </location>
</feature>
<evidence type="ECO:0000313" key="2">
    <source>
        <dbReference type="EMBL" id="KAF2154367.1"/>
    </source>
</evidence>
<dbReference type="EMBL" id="ML996084">
    <property type="protein sequence ID" value="KAF2154367.1"/>
    <property type="molecule type" value="Genomic_DNA"/>
</dbReference>